<sequence>MPTDSPDIALRTTALRKVFRRGSTDVVALDGVDLAVARGQVFGVLGTSGAGKSTLIRCLNGLERPTTGAVEVDGVDITALSRSALRAQRRRIGMVFQQFNLLNSRSALQNVALPLEIVGISRKQRRERALKLLDLVGLSDHADAHPAQLSGGQKQRVGIARALAAEPTVLLSDEATSALDEQTAGSVLDLLSDLNRRLGLTIVLVTHQLAVVKRMCDAAVLLREGRVVDGGTLADAAARPASPLGRLLLPALPDGGEHGAEVLDLVFVGEQARRVMARDDADDPLRARGVAVELLAAAYEPVGGEPVARLRVALRGPVEQRAADRAALTAAGAHPHEPETELELETA</sequence>
<reference evidence="11" key="1">
    <citation type="submission" date="2023-07" db="EMBL/GenBank/DDBJ databases">
        <title>Conexibacter stalactiti sp. nov., isolated from stalactites in a lava cave and emended description of the genus Conexibacter.</title>
        <authorList>
            <person name="Lee S.D."/>
        </authorList>
    </citation>
    <scope>NUCLEOTIDE SEQUENCE [LARGE SCALE GENOMIC DNA]</scope>
    <source>
        <strain evidence="11">KCTC 39840</strain>
    </source>
</reference>
<proteinExistence type="predicted"/>
<evidence type="ECO:0000256" key="4">
    <source>
        <dbReference type="ARBA" id="ARBA00022840"/>
    </source>
</evidence>
<dbReference type="InterPro" id="IPR003593">
    <property type="entry name" value="AAA+_ATPase"/>
</dbReference>
<dbReference type="EMBL" id="JAWSTH010000073">
    <property type="protein sequence ID" value="MDW5597042.1"/>
    <property type="molecule type" value="Genomic_DNA"/>
</dbReference>
<feature type="region of interest" description="Disordered" evidence="8">
    <location>
        <begin position="326"/>
        <end position="347"/>
    </location>
</feature>
<comment type="caution">
    <text evidence="10">The sequence shown here is derived from an EMBL/GenBank/DDBJ whole genome shotgun (WGS) entry which is preliminary data.</text>
</comment>
<dbReference type="Pfam" id="PF00005">
    <property type="entry name" value="ABC_tran"/>
    <property type="match status" value="1"/>
</dbReference>
<evidence type="ECO:0000313" key="11">
    <source>
        <dbReference type="Proteomes" id="UP001284601"/>
    </source>
</evidence>
<keyword evidence="1" id="KW-0813">Transport</keyword>
<feature type="domain" description="ABC transporter" evidence="9">
    <location>
        <begin position="10"/>
        <end position="249"/>
    </location>
</feature>
<evidence type="ECO:0000256" key="8">
    <source>
        <dbReference type="SAM" id="MobiDB-lite"/>
    </source>
</evidence>
<keyword evidence="11" id="KW-1185">Reference proteome</keyword>
<dbReference type="RefSeq" id="WP_318599478.1">
    <property type="nucleotide sequence ID" value="NZ_JAWSTH010000073.1"/>
</dbReference>
<name>A0ABU4HUN2_9ACTN</name>
<keyword evidence="2" id="KW-1003">Cell membrane</keyword>
<evidence type="ECO:0000256" key="2">
    <source>
        <dbReference type="ARBA" id="ARBA00022475"/>
    </source>
</evidence>
<dbReference type="GO" id="GO:0005524">
    <property type="term" value="F:ATP binding"/>
    <property type="evidence" value="ECO:0007669"/>
    <property type="project" value="UniProtKB-KW"/>
</dbReference>
<evidence type="ECO:0000256" key="7">
    <source>
        <dbReference type="ARBA" id="ARBA00023136"/>
    </source>
</evidence>
<dbReference type="PROSITE" id="PS00211">
    <property type="entry name" value="ABC_TRANSPORTER_1"/>
    <property type="match status" value="1"/>
</dbReference>
<evidence type="ECO:0000313" key="10">
    <source>
        <dbReference type="EMBL" id="MDW5597042.1"/>
    </source>
</evidence>
<dbReference type="InterPro" id="IPR027417">
    <property type="entry name" value="P-loop_NTPase"/>
</dbReference>
<keyword evidence="6" id="KW-0029">Amino-acid transport</keyword>
<accession>A0ABU4HUN2</accession>
<dbReference type="Gene3D" id="3.40.50.300">
    <property type="entry name" value="P-loop containing nucleotide triphosphate hydrolases"/>
    <property type="match status" value="1"/>
</dbReference>
<keyword evidence="7" id="KW-0472">Membrane</keyword>
<dbReference type="Proteomes" id="UP001284601">
    <property type="component" value="Unassembled WGS sequence"/>
</dbReference>
<keyword evidence="5" id="KW-1278">Translocase</keyword>
<dbReference type="PANTHER" id="PTHR43166">
    <property type="entry name" value="AMINO ACID IMPORT ATP-BINDING PROTEIN"/>
    <property type="match status" value="1"/>
</dbReference>
<evidence type="ECO:0000256" key="5">
    <source>
        <dbReference type="ARBA" id="ARBA00022967"/>
    </source>
</evidence>
<dbReference type="SMART" id="SM00382">
    <property type="entry name" value="AAA"/>
    <property type="match status" value="1"/>
</dbReference>
<evidence type="ECO:0000259" key="9">
    <source>
        <dbReference type="PROSITE" id="PS50893"/>
    </source>
</evidence>
<dbReference type="InterPro" id="IPR017871">
    <property type="entry name" value="ABC_transporter-like_CS"/>
</dbReference>
<evidence type="ECO:0000256" key="6">
    <source>
        <dbReference type="ARBA" id="ARBA00022970"/>
    </source>
</evidence>
<keyword evidence="4 10" id="KW-0067">ATP-binding</keyword>
<evidence type="ECO:0000256" key="3">
    <source>
        <dbReference type="ARBA" id="ARBA00022741"/>
    </source>
</evidence>
<dbReference type="PANTHER" id="PTHR43166:SF30">
    <property type="entry name" value="METHIONINE IMPORT ATP-BINDING PROTEIN METN"/>
    <property type="match status" value="1"/>
</dbReference>
<evidence type="ECO:0000256" key="1">
    <source>
        <dbReference type="ARBA" id="ARBA00022448"/>
    </source>
</evidence>
<dbReference type="SUPFAM" id="SSF52540">
    <property type="entry name" value="P-loop containing nucleoside triphosphate hydrolases"/>
    <property type="match status" value="1"/>
</dbReference>
<protein>
    <submittedName>
        <fullName evidence="10">ATP-binding cassette domain-containing protein</fullName>
    </submittedName>
</protein>
<dbReference type="InterPro" id="IPR050086">
    <property type="entry name" value="MetN_ABC_transporter-like"/>
</dbReference>
<organism evidence="10 11">
    <name type="scientific">Conexibacter stalactiti</name>
    <dbReference type="NCBI Taxonomy" id="1940611"/>
    <lineage>
        <taxon>Bacteria</taxon>
        <taxon>Bacillati</taxon>
        <taxon>Actinomycetota</taxon>
        <taxon>Thermoleophilia</taxon>
        <taxon>Solirubrobacterales</taxon>
        <taxon>Conexibacteraceae</taxon>
        <taxon>Conexibacter</taxon>
    </lineage>
</organism>
<dbReference type="PROSITE" id="PS50893">
    <property type="entry name" value="ABC_TRANSPORTER_2"/>
    <property type="match status" value="1"/>
</dbReference>
<keyword evidence="3" id="KW-0547">Nucleotide-binding</keyword>
<gene>
    <name evidence="10" type="ORF">R7226_22025</name>
</gene>
<dbReference type="InterPro" id="IPR003439">
    <property type="entry name" value="ABC_transporter-like_ATP-bd"/>
</dbReference>